<evidence type="ECO:0000256" key="7">
    <source>
        <dbReference type="RuleBase" id="RU368068"/>
    </source>
</evidence>
<comment type="catalytic activity">
    <reaction evidence="5 7">
        <text>an N-terminal (5-L-glutamyl)-[peptide] + an alpha-amino acid = 5-L-glutamyl amino acid + an N-terminal L-alpha-aminoacyl-[peptide]</text>
        <dbReference type="Rhea" id="RHEA:23904"/>
        <dbReference type="Rhea" id="RHEA-COMP:9780"/>
        <dbReference type="Rhea" id="RHEA-COMP:9795"/>
        <dbReference type="ChEBI" id="CHEBI:77644"/>
        <dbReference type="ChEBI" id="CHEBI:78597"/>
        <dbReference type="ChEBI" id="CHEBI:78599"/>
        <dbReference type="ChEBI" id="CHEBI:78608"/>
        <dbReference type="EC" id="2.3.2.2"/>
    </reaction>
</comment>
<evidence type="ECO:0000256" key="2">
    <source>
        <dbReference type="ARBA" id="ARBA00001089"/>
    </source>
</evidence>
<feature type="binding site" evidence="6">
    <location>
        <position position="472"/>
    </location>
    <ligand>
        <name>L-glutamate</name>
        <dbReference type="ChEBI" id="CHEBI:29985"/>
    </ligand>
</feature>
<feature type="transmembrane region" description="Helical" evidence="8">
    <location>
        <begin position="47"/>
        <end position="65"/>
    </location>
</feature>
<protein>
    <recommendedName>
        <fullName evidence="7">Glutathione hydrolase</fullName>
        <ecNumber evidence="7">2.3.2.2</ecNumber>
        <ecNumber evidence="7">3.4.19.13</ecNumber>
    </recommendedName>
    <alternativeName>
        <fullName evidence="7">Gamma-glutamyltransferase</fullName>
    </alternativeName>
    <alternativeName>
        <fullName evidence="7">Gamma-glutamyltranspeptidase</fullName>
    </alternativeName>
</protein>
<comment type="catalytic activity">
    <reaction evidence="1 7">
        <text>an S-substituted glutathione + H2O = an S-substituted L-cysteinylglycine + L-glutamate</text>
        <dbReference type="Rhea" id="RHEA:59468"/>
        <dbReference type="ChEBI" id="CHEBI:15377"/>
        <dbReference type="ChEBI" id="CHEBI:29985"/>
        <dbReference type="ChEBI" id="CHEBI:90779"/>
        <dbReference type="ChEBI" id="CHEBI:143103"/>
        <dbReference type="EC" id="3.4.19.13"/>
    </reaction>
</comment>
<dbReference type="GO" id="GO:0006751">
    <property type="term" value="P:glutathione catabolic process"/>
    <property type="evidence" value="ECO:0007669"/>
    <property type="project" value="UniProtKB-UniRule"/>
</dbReference>
<dbReference type="InterPro" id="IPR029055">
    <property type="entry name" value="Ntn_hydrolases_N"/>
</dbReference>
<accession>A0A2T9YKL9</accession>
<dbReference type="Gene3D" id="3.60.20.40">
    <property type="match status" value="1"/>
</dbReference>
<proteinExistence type="inferred from homology"/>
<dbReference type="OrthoDB" id="1081007at2759"/>
<feature type="binding site" evidence="6">
    <location>
        <begin position="500"/>
        <end position="501"/>
    </location>
    <ligand>
        <name>L-glutamate</name>
        <dbReference type="ChEBI" id="CHEBI:29985"/>
    </ligand>
</feature>
<feature type="binding site" evidence="6">
    <location>
        <position position="522"/>
    </location>
    <ligand>
        <name>L-glutamate</name>
        <dbReference type="ChEBI" id="CHEBI:29985"/>
    </ligand>
</feature>
<evidence type="ECO:0000256" key="6">
    <source>
        <dbReference type="PIRSR" id="PIRSR600101-2"/>
    </source>
</evidence>
<evidence type="ECO:0000313" key="10">
    <source>
        <dbReference type="Proteomes" id="UP000245699"/>
    </source>
</evidence>
<dbReference type="GO" id="GO:0036374">
    <property type="term" value="F:glutathione hydrolase activity"/>
    <property type="evidence" value="ECO:0007669"/>
    <property type="project" value="UniProtKB-UniRule"/>
</dbReference>
<feature type="binding site" evidence="6">
    <location>
        <position position="212"/>
    </location>
    <ligand>
        <name>L-glutamate</name>
        <dbReference type="ChEBI" id="CHEBI:29985"/>
    </ligand>
</feature>
<dbReference type="PANTHER" id="PTHR11686">
    <property type="entry name" value="GAMMA GLUTAMYL TRANSPEPTIDASE"/>
    <property type="match status" value="1"/>
</dbReference>
<evidence type="ECO:0000256" key="1">
    <source>
        <dbReference type="ARBA" id="ARBA00001049"/>
    </source>
</evidence>
<keyword evidence="10" id="KW-1185">Reference proteome</keyword>
<dbReference type="InterPro" id="IPR043137">
    <property type="entry name" value="GGT_ssub_C"/>
</dbReference>
<reference evidence="9 10" key="1">
    <citation type="journal article" date="2018" name="MBio">
        <title>Comparative Genomics Reveals the Core Gene Toolbox for the Fungus-Insect Symbiosis.</title>
        <authorList>
            <person name="Wang Y."/>
            <person name="Stata M."/>
            <person name="Wang W."/>
            <person name="Stajich J.E."/>
            <person name="White M.M."/>
            <person name="Moncalvo J.M."/>
        </authorList>
    </citation>
    <scope>NUCLEOTIDE SEQUENCE [LARGE SCALE GENOMIC DNA]</scope>
    <source>
        <strain evidence="9 10">AUS-77-4</strain>
    </source>
</reference>
<dbReference type="PANTHER" id="PTHR11686:SF9">
    <property type="entry name" value="RE13973P"/>
    <property type="match status" value="1"/>
</dbReference>
<gene>
    <name evidence="9" type="ORF">BB559_003561</name>
</gene>
<organism evidence="9 10">
    <name type="scientific">Furculomyces boomerangus</name>
    <dbReference type="NCBI Taxonomy" id="61424"/>
    <lineage>
        <taxon>Eukaryota</taxon>
        <taxon>Fungi</taxon>
        <taxon>Fungi incertae sedis</taxon>
        <taxon>Zoopagomycota</taxon>
        <taxon>Kickxellomycotina</taxon>
        <taxon>Harpellomycetes</taxon>
        <taxon>Harpellales</taxon>
        <taxon>Harpellaceae</taxon>
        <taxon>Furculomyces</taxon>
    </lineage>
</organism>
<keyword evidence="8" id="KW-1133">Transmembrane helix</keyword>
<comment type="similarity">
    <text evidence="4">Belongs to the gamma-glutamyltransferase family.</text>
</comment>
<dbReference type="GO" id="GO:0005886">
    <property type="term" value="C:plasma membrane"/>
    <property type="evidence" value="ECO:0007669"/>
    <property type="project" value="TreeGrafter"/>
</dbReference>
<dbReference type="FunFam" id="3.60.20.40:FF:000001">
    <property type="entry name" value="Gamma-glutamyltranspeptidase 1"/>
    <property type="match status" value="1"/>
</dbReference>
<dbReference type="Proteomes" id="UP000245699">
    <property type="component" value="Unassembled WGS sequence"/>
</dbReference>
<keyword evidence="8" id="KW-0472">Membrane</keyword>
<evidence type="ECO:0000313" key="9">
    <source>
        <dbReference type="EMBL" id="PVU92859.1"/>
    </source>
</evidence>
<evidence type="ECO:0000256" key="3">
    <source>
        <dbReference type="ARBA" id="ARBA00005115"/>
    </source>
</evidence>
<evidence type="ECO:0000256" key="5">
    <source>
        <dbReference type="ARBA" id="ARBA00047417"/>
    </source>
</evidence>
<dbReference type="EMBL" id="MBFT01000343">
    <property type="protein sequence ID" value="PVU92859.1"/>
    <property type="molecule type" value="Genomic_DNA"/>
</dbReference>
<keyword evidence="7" id="KW-0012">Acyltransferase</keyword>
<evidence type="ECO:0000256" key="8">
    <source>
        <dbReference type="SAM" id="Phobius"/>
    </source>
</evidence>
<dbReference type="InterPro" id="IPR000101">
    <property type="entry name" value="GGT_peptidase"/>
</dbReference>
<sequence length="618" mass="68010">MTNSKYKQKAMSSPKEKEVLIISIDDTDNELVIGSERESESTGNKGILLLMFLSACAMFAVYTSTKCNNSPEFNETIFKNGEPAFLMQEEEFEYDYDQVYLKNSIEDMDVPSNYNEFFAPNDQTEGNPDAPKGGVFINSKESFGKHGAVAADEARCSEIGVNVLRDGGSAVDAAISTAVCIGLFNSFSSGIGGGGFMLVRKPNGESELIDFREVAPTLAEKLMFSKNITKAQVGGLAIAVPGEVRGYGEAHKRFGRVPWKRLFEPTIKYARDGYTIGKMLGIHLNNMKNKLKVLEGFKDVFFNPDGSVKKEGELAKRENFANTLSRIAKEGPDAFYKSDITESMVNTIKRNGGIITTEDFQKYKPVIRKPSVFTYHDRKIIAGSPPTSGTIFGSVFNILEGYDLKDSNKRALSIHRIIEAFKFGYAQRTSIADPDFVDDGMAVSFTSTVNLLFGSQVMDPVTGVIFNDHMDDFSTPKIKNAFGLYPSPRNYIVPGKRPLSTTSAVIVEKNGVVEFVLGASGGSRILTSTAQTLINSMEFNLTLKQAIDSPRVHHQLLPEELLVEPFYPKKILKELKTKGHKFGYMNQGTSVVQGIHKLGNGIIHAVSDGRKFGAPDAY</sequence>
<name>A0A2T9YKL9_9FUNG</name>
<dbReference type="SUPFAM" id="SSF56235">
    <property type="entry name" value="N-terminal nucleophile aminohydrolases (Ntn hydrolases)"/>
    <property type="match status" value="1"/>
</dbReference>
<comment type="catalytic activity">
    <reaction evidence="2 7">
        <text>glutathione + H2O = L-cysteinylglycine + L-glutamate</text>
        <dbReference type="Rhea" id="RHEA:28807"/>
        <dbReference type="ChEBI" id="CHEBI:15377"/>
        <dbReference type="ChEBI" id="CHEBI:29985"/>
        <dbReference type="ChEBI" id="CHEBI:57925"/>
        <dbReference type="ChEBI" id="CHEBI:61694"/>
        <dbReference type="EC" id="3.4.19.13"/>
    </reaction>
</comment>
<keyword evidence="7" id="KW-0808">Transferase</keyword>
<evidence type="ECO:0000256" key="4">
    <source>
        <dbReference type="ARBA" id="ARBA00009381"/>
    </source>
</evidence>
<keyword evidence="8" id="KW-0812">Transmembrane</keyword>
<comment type="caution">
    <text evidence="9">The sequence shown here is derived from an EMBL/GenBank/DDBJ whole genome shotgun (WGS) entry which is preliminary data.</text>
</comment>
<dbReference type="STRING" id="61424.A0A2T9YKL9"/>
<dbReference type="AlphaFoldDB" id="A0A2T9YKL9"/>
<dbReference type="Pfam" id="PF01019">
    <property type="entry name" value="G_glu_transpept"/>
    <property type="match status" value="2"/>
</dbReference>
<dbReference type="GO" id="GO:0103068">
    <property type="term" value="F:leukotriene C4 gamma-glutamyl transferase activity"/>
    <property type="evidence" value="ECO:0007669"/>
    <property type="project" value="UniProtKB-EC"/>
</dbReference>
<feature type="binding site" evidence="6">
    <location>
        <begin position="448"/>
        <end position="450"/>
    </location>
    <ligand>
        <name>L-glutamate</name>
        <dbReference type="ChEBI" id="CHEBI:29985"/>
    </ligand>
</feature>
<dbReference type="PRINTS" id="PR01210">
    <property type="entry name" value="GGTRANSPTASE"/>
</dbReference>
<dbReference type="EC" id="3.4.19.13" evidence="7"/>
<dbReference type="EC" id="2.3.2.2" evidence="7"/>
<keyword evidence="7" id="KW-0378">Hydrolase</keyword>
<dbReference type="UniPathway" id="UPA00204"/>
<comment type="pathway">
    <text evidence="3 7">Sulfur metabolism; glutathione metabolism.</text>
</comment>
<comment type="function">
    <text evidence="7">Cleaves the gamma-glutamyl peptide bond of glutathione and glutathione conjugates.</text>
</comment>